<comment type="caution">
    <text evidence="2">The sequence shown here is derived from an EMBL/GenBank/DDBJ whole genome shotgun (WGS) entry which is preliminary data.</text>
</comment>
<accession>A0A1S1HCT3</accession>
<feature type="region of interest" description="Disordered" evidence="1">
    <location>
        <begin position="1"/>
        <end position="71"/>
    </location>
</feature>
<proteinExistence type="predicted"/>
<keyword evidence="3" id="KW-1185">Reference proteome</keyword>
<dbReference type="AlphaFoldDB" id="A0A1S1HCT3"/>
<protein>
    <submittedName>
        <fullName evidence="2">Uncharacterized protein</fullName>
    </submittedName>
</protein>
<gene>
    <name evidence="2" type="ORF">BHE75_01234</name>
</gene>
<sequence length="213" mass="22595">MAGGRHWRRAREPVRPPPHVRRSDGVPCHGQPLGHSKSDQTPAGLLARGSSLDARPSQASHDLASGPVAARPGHRGQAICIALAAYSCRDSRGFGQPRPPAPHSLLSPSRGTGAIMKASFRMPSRSSLGKYEGMSNPFRVEGKRSGRRPLPVQFQAFHTSARKPAPKARFRIGSPLSASRDSGLAKRRATMLGVHSSHSSAVATVISAAMPAQ</sequence>
<evidence type="ECO:0000256" key="1">
    <source>
        <dbReference type="SAM" id="MobiDB-lite"/>
    </source>
</evidence>
<reference evidence="2 3" key="1">
    <citation type="submission" date="2016-09" db="EMBL/GenBank/DDBJ databases">
        <title>Metabolic pathway, cell adaptation mechanisms and a novel monoxygenase revealed through proteogenomic-transcription analysis of a Sphingomonas haloaromaticamans strain degrading the fungicide ortho-phenylphenol.</title>
        <authorList>
            <person name="Perruchon C."/>
            <person name="Papadopoulou E.S."/>
            <person name="Rousidou C."/>
            <person name="Vasileiadis S."/>
            <person name="Tanou G."/>
            <person name="Amoutzias G."/>
            <person name="Molassiotis A."/>
            <person name="Karpouzas D.G."/>
        </authorList>
    </citation>
    <scope>NUCLEOTIDE SEQUENCE [LARGE SCALE GENOMIC DNA]</scope>
    <source>
        <strain evidence="2 3">P3</strain>
    </source>
</reference>
<evidence type="ECO:0000313" key="2">
    <source>
        <dbReference type="EMBL" id="OHT19251.1"/>
    </source>
</evidence>
<organism evidence="2 3">
    <name type="scientific">Edaphosphingomonas haloaromaticamans</name>
    <dbReference type="NCBI Taxonomy" id="653954"/>
    <lineage>
        <taxon>Bacteria</taxon>
        <taxon>Pseudomonadati</taxon>
        <taxon>Pseudomonadota</taxon>
        <taxon>Alphaproteobacteria</taxon>
        <taxon>Sphingomonadales</taxon>
        <taxon>Rhizorhabdaceae</taxon>
        <taxon>Edaphosphingomonas</taxon>
    </lineage>
</organism>
<dbReference type="Proteomes" id="UP000179467">
    <property type="component" value="Unassembled WGS sequence"/>
</dbReference>
<name>A0A1S1HCT3_9SPHN</name>
<dbReference type="EMBL" id="MIPT01000001">
    <property type="protein sequence ID" value="OHT19251.1"/>
    <property type="molecule type" value="Genomic_DNA"/>
</dbReference>
<feature type="region of interest" description="Disordered" evidence="1">
    <location>
        <begin position="126"/>
        <end position="145"/>
    </location>
</feature>
<evidence type="ECO:0000313" key="3">
    <source>
        <dbReference type="Proteomes" id="UP000179467"/>
    </source>
</evidence>